<dbReference type="PROSITE" id="PS01067">
    <property type="entry name" value="SECE_SEC61G"/>
    <property type="match status" value="1"/>
</dbReference>
<dbReference type="InterPro" id="IPR001901">
    <property type="entry name" value="Translocase_SecE/Sec61-g"/>
</dbReference>
<protein>
    <recommendedName>
        <fullName evidence="9">Protein translocase subunit SecE</fullName>
    </recommendedName>
</protein>
<accession>A0A9D1DWK9</accession>
<dbReference type="GO" id="GO:0005886">
    <property type="term" value="C:plasma membrane"/>
    <property type="evidence" value="ECO:0007669"/>
    <property type="project" value="UniProtKB-SubCell"/>
</dbReference>
<dbReference type="PANTHER" id="PTHR33910:SF1">
    <property type="entry name" value="PROTEIN TRANSLOCASE SUBUNIT SECE"/>
    <property type="match status" value="1"/>
</dbReference>
<dbReference type="InterPro" id="IPR005807">
    <property type="entry name" value="SecE_bac"/>
</dbReference>
<evidence type="ECO:0000256" key="9">
    <source>
        <dbReference type="HAMAP-Rule" id="MF_00422"/>
    </source>
</evidence>
<evidence type="ECO:0000256" key="1">
    <source>
        <dbReference type="ARBA" id="ARBA00004370"/>
    </source>
</evidence>
<evidence type="ECO:0000256" key="6">
    <source>
        <dbReference type="ARBA" id="ARBA00022989"/>
    </source>
</evidence>
<sequence length="93" mass="10329">MAEKSTKKAGDKAEASSAASKKKPEKKKKDGLIAKVSRFAKELRSEIKKIVWPTRKQVFNNTCVVAAVMVSVGAFIWIIDWVFAFLRGLVLGF</sequence>
<comment type="similarity">
    <text evidence="9">Belongs to the SecE/SEC61-gamma family.</text>
</comment>
<reference evidence="11" key="2">
    <citation type="journal article" date="2021" name="PeerJ">
        <title>Extensive microbial diversity within the chicken gut microbiome revealed by metagenomics and culture.</title>
        <authorList>
            <person name="Gilroy R."/>
            <person name="Ravi A."/>
            <person name="Getino M."/>
            <person name="Pursley I."/>
            <person name="Horton D.L."/>
            <person name="Alikhan N.F."/>
            <person name="Baker D."/>
            <person name="Gharbi K."/>
            <person name="Hall N."/>
            <person name="Watson M."/>
            <person name="Adriaenssens E.M."/>
            <person name="Foster-Nyarko E."/>
            <person name="Jarju S."/>
            <person name="Secka A."/>
            <person name="Antonio M."/>
            <person name="Oren A."/>
            <person name="Chaudhuri R.R."/>
            <person name="La Ragione R."/>
            <person name="Hildebrand F."/>
            <person name="Pallen M.J."/>
        </authorList>
    </citation>
    <scope>NUCLEOTIDE SEQUENCE</scope>
    <source>
        <strain evidence="11">CHK189-12415</strain>
    </source>
</reference>
<comment type="function">
    <text evidence="9">Essential subunit of the Sec protein translocation channel SecYEG. Clamps together the 2 halves of SecY. May contact the channel plug during translocation.</text>
</comment>
<evidence type="ECO:0000256" key="5">
    <source>
        <dbReference type="ARBA" id="ARBA00022927"/>
    </source>
</evidence>
<evidence type="ECO:0000256" key="8">
    <source>
        <dbReference type="ARBA" id="ARBA00023136"/>
    </source>
</evidence>
<dbReference type="Proteomes" id="UP000824241">
    <property type="component" value="Unassembled WGS sequence"/>
</dbReference>
<dbReference type="InterPro" id="IPR038379">
    <property type="entry name" value="SecE_sf"/>
</dbReference>
<dbReference type="PRINTS" id="PR01650">
    <property type="entry name" value="SECETRNLCASE"/>
</dbReference>
<dbReference type="Pfam" id="PF00584">
    <property type="entry name" value="SecE"/>
    <property type="match status" value="1"/>
</dbReference>
<organism evidence="11 12">
    <name type="scientific">Candidatus Faecivivens stercoravium</name>
    <dbReference type="NCBI Taxonomy" id="2840803"/>
    <lineage>
        <taxon>Bacteria</taxon>
        <taxon>Bacillati</taxon>
        <taxon>Bacillota</taxon>
        <taxon>Clostridia</taxon>
        <taxon>Eubacteriales</taxon>
        <taxon>Oscillospiraceae</taxon>
        <taxon>Oscillospiraceae incertae sedis</taxon>
        <taxon>Candidatus Faecivivens</taxon>
    </lineage>
</organism>
<dbReference type="NCBIfam" id="TIGR00964">
    <property type="entry name" value="secE_bact"/>
    <property type="match status" value="1"/>
</dbReference>
<comment type="subunit">
    <text evidence="9">Component of the Sec protein translocase complex. Heterotrimer consisting of SecY, SecE and SecG subunits. The heterotrimers can form oligomers, although 1 heterotrimer is thought to be able to translocate proteins. Interacts with the ribosome. Interacts with SecDF, and other proteins may be involved. Interacts with SecA.</text>
</comment>
<reference evidence="11" key="1">
    <citation type="submission" date="2020-10" db="EMBL/GenBank/DDBJ databases">
        <authorList>
            <person name="Gilroy R."/>
        </authorList>
    </citation>
    <scope>NUCLEOTIDE SEQUENCE</scope>
    <source>
        <strain evidence="11">CHK189-12415</strain>
    </source>
</reference>
<keyword evidence="4 9" id="KW-0812">Transmembrane</keyword>
<evidence type="ECO:0000256" key="3">
    <source>
        <dbReference type="ARBA" id="ARBA00022475"/>
    </source>
</evidence>
<comment type="subcellular location">
    <subcellularLocation>
        <location evidence="9">Cell membrane</location>
        <topology evidence="9">Single-pass membrane protein</topology>
    </subcellularLocation>
    <subcellularLocation>
        <location evidence="1">Membrane</location>
    </subcellularLocation>
</comment>
<keyword evidence="6 9" id="KW-1133">Transmembrane helix</keyword>
<feature type="compositionally biased region" description="Basic and acidic residues" evidence="10">
    <location>
        <begin position="1"/>
        <end position="14"/>
    </location>
</feature>
<dbReference type="HAMAP" id="MF_00422">
    <property type="entry name" value="SecE"/>
    <property type="match status" value="1"/>
</dbReference>
<feature type="region of interest" description="Disordered" evidence="10">
    <location>
        <begin position="1"/>
        <end position="30"/>
    </location>
</feature>
<evidence type="ECO:0000256" key="2">
    <source>
        <dbReference type="ARBA" id="ARBA00022448"/>
    </source>
</evidence>
<dbReference type="GO" id="GO:0006605">
    <property type="term" value="P:protein targeting"/>
    <property type="evidence" value="ECO:0007669"/>
    <property type="project" value="UniProtKB-UniRule"/>
</dbReference>
<evidence type="ECO:0000256" key="4">
    <source>
        <dbReference type="ARBA" id="ARBA00022692"/>
    </source>
</evidence>
<dbReference type="GO" id="GO:0008320">
    <property type="term" value="F:protein transmembrane transporter activity"/>
    <property type="evidence" value="ECO:0007669"/>
    <property type="project" value="UniProtKB-UniRule"/>
</dbReference>
<keyword evidence="5 9" id="KW-0653">Protein transport</keyword>
<evidence type="ECO:0000256" key="7">
    <source>
        <dbReference type="ARBA" id="ARBA00023010"/>
    </source>
</evidence>
<proteinExistence type="inferred from homology"/>
<gene>
    <name evidence="9 11" type="primary">secE</name>
    <name evidence="11" type="ORF">IAB37_02655</name>
</gene>
<keyword evidence="2 9" id="KW-0813">Transport</keyword>
<evidence type="ECO:0000313" key="11">
    <source>
        <dbReference type="EMBL" id="HIR60464.1"/>
    </source>
</evidence>
<evidence type="ECO:0000313" key="12">
    <source>
        <dbReference type="Proteomes" id="UP000824241"/>
    </source>
</evidence>
<dbReference type="Gene3D" id="1.20.5.1030">
    <property type="entry name" value="Preprotein translocase secy subunit"/>
    <property type="match status" value="1"/>
</dbReference>
<evidence type="ECO:0000256" key="10">
    <source>
        <dbReference type="SAM" id="MobiDB-lite"/>
    </source>
</evidence>
<keyword evidence="7 9" id="KW-0811">Translocation</keyword>
<dbReference type="GO" id="GO:0009306">
    <property type="term" value="P:protein secretion"/>
    <property type="evidence" value="ECO:0007669"/>
    <property type="project" value="UniProtKB-UniRule"/>
</dbReference>
<dbReference type="GO" id="GO:0065002">
    <property type="term" value="P:intracellular protein transmembrane transport"/>
    <property type="evidence" value="ECO:0007669"/>
    <property type="project" value="UniProtKB-UniRule"/>
</dbReference>
<name>A0A9D1DWK9_9FIRM</name>
<dbReference type="PANTHER" id="PTHR33910">
    <property type="entry name" value="PROTEIN TRANSLOCASE SUBUNIT SECE"/>
    <property type="match status" value="1"/>
</dbReference>
<dbReference type="GO" id="GO:0043952">
    <property type="term" value="P:protein transport by the Sec complex"/>
    <property type="evidence" value="ECO:0007669"/>
    <property type="project" value="UniProtKB-UniRule"/>
</dbReference>
<comment type="caution">
    <text evidence="11">The sequence shown here is derived from an EMBL/GenBank/DDBJ whole genome shotgun (WGS) entry which is preliminary data.</text>
</comment>
<keyword evidence="3 9" id="KW-1003">Cell membrane</keyword>
<dbReference type="AlphaFoldDB" id="A0A9D1DWK9"/>
<keyword evidence="8 9" id="KW-0472">Membrane</keyword>
<feature type="transmembrane region" description="Helical" evidence="9">
    <location>
        <begin position="58"/>
        <end position="79"/>
    </location>
</feature>
<dbReference type="EMBL" id="DVHA01000089">
    <property type="protein sequence ID" value="HIR60464.1"/>
    <property type="molecule type" value="Genomic_DNA"/>
</dbReference>